<keyword evidence="1" id="KW-0175">Coiled coil</keyword>
<gene>
    <name evidence="2" type="ORF">G195_011629</name>
</gene>
<evidence type="ECO:0000256" key="1">
    <source>
        <dbReference type="SAM" id="Coils"/>
    </source>
</evidence>
<dbReference type="Proteomes" id="UP000702964">
    <property type="component" value="Unassembled WGS sequence"/>
</dbReference>
<evidence type="ECO:0000313" key="2">
    <source>
        <dbReference type="EMBL" id="KAF4314695.1"/>
    </source>
</evidence>
<proteinExistence type="predicted"/>
<evidence type="ECO:0008006" key="4">
    <source>
        <dbReference type="Google" id="ProtNLM"/>
    </source>
</evidence>
<reference evidence="2" key="2">
    <citation type="submission" date="2020-02" db="EMBL/GenBank/DDBJ databases">
        <authorList>
            <person name="Studholme D.J."/>
        </authorList>
    </citation>
    <scope>NUCLEOTIDE SEQUENCE</scope>
    <source>
        <strain evidence="2">00238/432</strain>
    </source>
</reference>
<feature type="coiled-coil region" evidence="1">
    <location>
        <begin position="122"/>
        <end position="149"/>
    </location>
</feature>
<sequence length="345" mass="38765">MTSRSLVANFQFNHLGQKNATMSDSVIGAVIPRRQARDLSTSTDVMSSISLEARVSESGTCYAKESLLSPRAASAVSAESGRSPDEEKERIKAARLIKRRAQLRACQARFRQKQRDLKLQAQKCKEQELQQLRDGIQCLKLEHQSLKLRGKAKPSPFNIASEVLHFLDTSLQSPWRIANAEVMESHMDTRRSVTFLKTVLAPDVAMGELHGFDSLMEQLRRYSQYFDEPQIQLERIETLALGVLSATATLSLTITETTLRYVFQQSEKSSGGMSEDEDKSLWTRLVGERLGCRCSINFLFDEKSGRVERLEPSIDFMSPLLRALRGVEDVMGVFENALLTSEGVL</sequence>
<dbReference type="EMBL" id="AOFI03001620">
    <property type="protein sequence ID" value="KAF4314695.1"/>
    <property type="molecule type" value="Genomic_DNA"/>
</dbReference>
<organism evidence="2 3">
    <name type="scientific">Phytophthora kernoviae 00238/432</name>
    <dbReference type="NCBI Taxonomy" id="1284355"/>
    <lineage>
        <taxon>Eukaryota</taxon>
        <taxon>Sar</taxon>
        <taxon>Stramenopiles</taxon>
        <taxon>Oomycota</taxon>
        <taxon>Peronosporomycetes</taxon>
        <taxon>Peronosporales</taxon>
        <taxon>Peronosporaceae</taxon>
        <taxon>Phytophthora</taxon>
    </lineage>
</organism>
<comment type="caution">
    <text evidence="2">The sequence shown here is derived from an EMBL/GenBank/DDBJ whole genome shotgun (WGS) entry which is preliminary data.</text>
</comment>
<accession>A0A8J4RU66</accession>
<evidence type="ECO:0000313" key="3">
    <source>
        <dbReference type="Proteomes" id="UP000702964"/>
    </source>
</evidence>
<reference evidence="2" key="1">
    <citation type="journal article" date="2015" name="Genom Data">
        <title>Draft genome sequences of Phytophthora kernoviae and Phytophthora ramorum lineage EU2 from Scotland.</title>
        <authorList>
            <person name="Sambles C."/>
            <person name="Schlenzig A."/>
            <person name="O'Neill P."/>
            <person name="Grant M."/>
            <person name="Studholme D.J."/>
        </authorList>
    </citation>
    <scope>NUCLEOTIDE SEQUENCE</scope>
    <source>
        <strain evidence="2">00238/432</strain>
    </source>
</reference>
<dbReference type="AlphaFoldDB" id="A0A8J4RU66"/>
<protein>
    <recommendedName>
        <fullName evidence="4">Bzip transcription factor</fullName>
    </recommendedName>
</protein>
<name>A0A8J4RU66_9STRA</name>
<feature type="non-terminal residue" evidence="2">
    <location>
        <position position="345"/>
    </location>
</feature>